<dbReference type="Proteomes" id="UP001239782">
    <property type="component" value="Chromosome"/>
</dbReference>
<dbReference type="SMART" id="SM00862">
    <property type="entry name" value="Trans_reg_C"/>
    <property type="match status" value="1"/>
</dbReference>
<feature type="domain" description="Response regulatory" evidence="6">
    <location>
        <begin position="4"/>
        <end position="118"/>
    </location>
</feature>
<dbReference type="SMART" id="SM00448">
    <property type="entry name" value="REC"/>
    <property type="match status" value="1"/>
</dbReference>
<dbReference type="GO" id="GO:0006355">
    <property type="term" value="P:regulation of DNA-templated transcription"/>
    <property type="evidence" value="ECO:0007669"/>
    <property type="project" value="InterPro"/>
</dbReference>
<dbReference type="InterPro" id="IPR016032">
    <property type="entry name" value="Sig_transdc_resp-reg_C-effctor"/>
</dbReference>
<protein>
    <submittedName>
        <fullName evidence="8">Response regulator transcription factor</fullName>
    </submittedName>
</protein>
<evidence type="ECO:0000256" key="2">
    <source>
        <dbReference type="ARBA" id="ARBA00023012"/>
    </source>
</evidence>
<keyword evidence="9" id="KW-1185">Reference proteome</keyword>
<dbReference type="PANTHER" id="PTHR48111:SF40">
    <property type="entry name" value="PHOSPHATE REGULON TRANSCRIPTIONAL REGULATORY PROTEIN PHOB"/>
    <property type="match status" value="1"/>
</dbReference>
<dbReference type="PROSITE" id="PS51755">
    <property type="entry name" value="OMPR_PHOB"/>
    <property type="match status" value="1"/>
</dbReference>
<evidence type="ECO:0000256" key="4">
    <source>
        <dbReference type="PROSITE-ProRule" id="PRU00169"/>
    </source>
</evidence>
<dbReference type="RefSeq" id="WP_309202194.1">
    <property type="nucleotide sequence ID" value="NZ_CP133548.1"/>
</dbReference>
<gene>
    <name evidence="8" type="ORF">Q9312_17745</name>
</gene>
<dbReference type="CDD" id="cd00383">
    <property type="entry name" value="trans_reg_C"/>
    <property type="match status" value="1"/>
</dbReference>
<dbReference type="Gene3D" id="1.10.10.10">
    <property type="entry name" value="Winged helix-like DNA-binding domain superfamily/Winged helix DNA-binding domain"/>
    <property type="match status" value="1"/>
</dbReference>
<feature type="domain" description="OmpR/PhoB-type" evidence="7">
    <location>
        <begin position="127"/>
        <end position="226"/>
    </location>
</feature>
<evidence type="ECO:0000256" key="5">
    <source>
        <dbReference type="PROSITE-ProRule" id="PRU01091"/>
    </source>
</evidence>
<dbReference type="KEGG" id="plei:Q9312_17745"/>
<name>A0AA51X7F3_9GAMM</name>
<dbReference type="Pfam" id="PF00072">
    <property type="entry name" value="Response_reg"/>
    <property type="match status" value="1"/>
</dbReference>
<evidence type="ECO:0000313" key="8">
    <source>
        <dbReference type="EMBL" id="WMS87055.1"/>
    </source>
</evidence>
<keyword evidence="2" id="KW-0902">Two-component regulatory system</keyword>
<accession>A0AA51X7F3</accession>
<reference evidence="8 9" key="1">
    <citation type="submission" date="2023-08" db="EMBL/GenBank/DDBJ databases">
        <title>Pleionea litopenaei sp. nov., isolated from stomach of juvenile Litopenaeus vannamei.</title>
        <authorList>
            <person name="Rho A.M."/>
            <person name="Hwang C.Y."/>
        </authorList>
    </citation>
    <scope>NUCLEOTIDE SEQUENCE [LARGE SCALE GENOMIC DNA]</scope>
    <source>
        <strain evidence="8 9">HL-JVS1</strain>
    </source>
</reference>
<dbReference type="Pfam" id="PF00486">
    <property type="entry name" value="Trans_reg_C"/>
    <property type="match status" value="1"/>
</dbReference>
<dbReference type="PANTHER" id="PTHR48111">
    <property type="entry name" value="REGULATOR OF RPOS"/>
    <property type="match status" value="1"/>
</dbReference>
<dbReference type="InterPro" id="IPR001789">
    <property type="entry name" value="Sig_transdc_resp-reg_receiver"/>
</dbReference>
<dbReference type="SUPFAM" id="SSF46894">
    <property type="entry name" value="C-terminal effector domain of the bipartite response regulators"/>
    <property type="match status" value="1"/>
</dbReference>
<evidence type="ECO:0000259" key="6">
    <source>
        <dbReference type="PROSITE" id="PS50110"/>
    </source>
</evidence>
<sequence length="234" mass="26942">MTATILIVEDDQNLRETLSDFLELEDFVVVQAATIAEAKDIFNHSSIDLTVLDIMLPDGDGYQLSQWLCEQSIETRILMLTARGLEKDIVEGFESGADDYVSKPYRSQELLMRIKALLRRPLAKRETLTLDINGRLVDWRSMTVKYHGESLHLTSRAFSILKLLIEHTNEVLSREDILDACWGKDVYVDNRTIDNFISNLKKQFDLTSENAFYIKSVRGVGYCFMKREFNKTTD</sequence>
<dbReference type="CDD" id="cd17574">
    <property type="entry name" value="REC_OmpR"/>
    <property type="match status" value="1"/>
</dbReference>
<evidence type="ECO:0000313" key="9">
    <source>
        <dbReference type="Proteomes" id="UP001239782"/>
    </source>
</evidence>
<dbReference type="SUPFAM" id="SSF52172">
    <property type="entry name" value="CheY-like"/>
    <property type="match status" value="1"/>
</dbReference>
<dbReference type="Gene3D" id="3.40.50.2300">
    <property type="match status" value="1"/>
</dbReference>
<feature type="DNA-binding region" description="OmpR/PhoB-type" evidence="5">
    <location>
        <begin position="127"/>
        <end position="226"/>
    </location>
</feature>
<dbReference type="Gene3D" id="6.10.250.690">
    <property type="match status" value="1"/>
</dbReference>
<proteinExistence type="predicted"/>
<dbReference type="GO" id="GO:0032993">
    <property type="term" value="C:protein-DNA complex"/>
    <property type="evidence" value="ECO:0007669"/>
    <property type="project" value="TreeGrafter"/>
</dbReference>
<dbReference type="GO" id="GO:0005829">
    <property type="term" value="C:cytosol"/>
    <property type="evidence" value="ECO:0007669"/>
    <property type="project" value="TreeGrafter"/>
</dbReference>
<evidence type="ECO:0000259" key="7">
    <source>
        <dbReference type="PROSITE" id="PS51755"/>
    </source>
</evidence>
<organism evidence="8 9">
    <name type="scientific">Pleionea litopenaei</name>
    <dbReference type="NCBI Taxonomy" id="3070815"/>
    <lineage>
        <taxon>Bacteria</taxon>
        <taxon>Pseudomonadati</taxon>
        <taxon>Pseudomonadota</taxon>
        <taxon>Gammaproteobacteria</taxon>
        <taxon>Oceanospirillales</taxon>
        <taxon>Pleioneaceae</taxon>
        <taxon>Pleionea</taxon>
    </lineage>
</organism>
<dbReference type="GO" id="GO:0000156">
    <property type="term" value="F:phosphorelay response regulator activity"/>
    <property type="evidence" value="ECO:0007669"/>
    <property type="project" value="TreeGrafter"/>
</dbReference>
<dbReference type="EMBL" id="CP133548">
    <property type="protein sequence ID" value="WMS87055.1"/>
    <property type="molecule type" value="Genomic_DNA"/>
</dbReference>
<dbReference type="InterPro" id="IPR011006">
    <property type="entry name" value="CheY-like_superfamily"/>
</dbReference>
<evidence type="ECO:0000256" key="1">
    <source>
        <dbReference type="ARBA" id="ARBA00022553"/>
    </source>
</evidence>
<dbReference type="AlphaFoldDB" id="A0AA51X7F3"/>
<feature type="modified residue" description="4-aspartylphosphate" evidence="4">
    <location>
        <position position="53"/>
    </location>
</feature>
<dbReference type="InterPro" id="IPR001867">
    <property type="entry name" value="OmpR/PhoB-type_DNA-bd"/>
</dbReference>
<dbReference type="GO" id="GO:0000976">
    <property type="term" value="F:transcription cis-regulatory region binding"/>
    <property type="evidence" value="ECO:0007669"/>
    <property type="project" value="TreeGrafter"/>
</dbReference>
<dbReference type="InterPro" id="IPR036388">
    <property type="entry name" value="WH-like_DNA-bd_sf"/>
</dbReference>
<keyword evidence="1 4" id="KW-0597">Phosphoprotein</keyword>
<evidence type="ECO:0000256" key="3">
    <source>
        <dbReference type="ARBA" id="ARBA00023125"/>
    </source>
</evidence>
<keyword evidence="3 5" id="KW-0238">DNA-binding</keyword>
<dbReference type="PROSITE" id="PS50110">
    <property type="entry name" value="RESPONSE_REGULATORY"/>
    <property type="match status" value="1"/>
</dbReference>
<dbReference type="InterPro" id="IPR039420">
    <property type="entry name" value="WalR-like"/>
</dbReference>